<keyword evidence="3" id="KW-1185">Reference proteome</keyword>
<feature type="region of interest" description="Disordered" evidence="1">
    <location>
        <begin position="1"/>
        <end position="25"/>
    </location>
</feature>
<name>A0A0U9HQ98_KLENI</name>
<evidence type="ECO:0000313" key="2">
    <source>
        <dbReference type="EMBL" id="GAQ80228.1"/>
    </source>
</evidence>
<dbReference type="Proteomes" id="UP000054558">
    <property type="component" value="Unassembled WGS sequence"/>
</dbReference>
<proteinExistence type="predicted"/>
<sequence length="265" mass="29924">MVPSMDAPYCPSPSPINSPGGPDELYRHPPAPRTHWPGWTNLAGQQQVLQCARLSELYAALHRHYMLSCPFERLESGTRVLISWKWEPTAEQGVVDVKFKSPAEVAAELADLRRGKVDDNRSNEGGILHLVGSTDVFWSSIIYWHMHGTCMPISYAELGFKVPRPPTKKPPPEDDRFAGPRMRRLNERLSRSSDKSPVSDDESALRPQRNPFPDLPPGWQDARRAWDKALERTARVGYIVHCMFFCSEAGCAAGEHCALRHDEKR</sequence>
<gene>
    <name evidence="2" type="ORF">KFL_000490180</name>
</gene>
<evidence type="ECO:0000313" key="3">
    <source>
        <dbReference type="Proteomes" id="UP000054558"/>
    </source>
</evidence>
<accession>A0A0U9HQ98</accession>
<feature type="region of interest" description="Disordered" evidence="1">
    <location>
        <begin position="164"/>
        <end position="219"/>
    </location>
</feature>
<reference evidence="2 3" key="1">
    <citation type="journal article" date="2014" name="Nat. Commun.">
        <title>Klebsormidium flaccidum genome reveals primary factors for plant terrestrial adaptation.</title>
        <authorList>
            <person name="Hori K."/>
            <person name="Maruyama F."/>
            <person name="Fujisawa T."/>
            <person name="Togashi T."/>
            <person name="Yamamoto N."/>
            <person name="Seo M."/>
            <person name="Sato S."/>
            <person name="Yamada T."/>
            <person name="Mori H."/>
            <person name="Tajima N."/>
            <person name="Moriyama T."/>
            <person name="Ikeuchi M."/>
            <person name="Watanabe M."/>
            <person name="Wada H."/>
            <person name="Kobayashi K."/>
            <person name="Saito M."/>
            <person name="Masuda T."/>
            <person name="Sasaki-Sekimoto Y."/>
            <person name="Mashiguchi K."/>
            <person name="Awai K."/>
            <person name="Shimojima M."/>
            <person name="Masuda S."/>
            <person name="Iwai M."/>
            <person name="Nobusawa T."/>
            <person name="Narise T."/>
            <person name="Kondo S."/>
            <person name="Saito H."/>
            <person name="Sato R."/>
            <person name="Murakawa M."/>
            <person name="Ihara Y."/>
            <person name="Oshima-Yamada Y."/>
            <person name="Ohtaka K."/>
            <person name="Satoh M."/>
            <person name="Sonobe K."/>
            <person name="Ishii M."/>
            <person name="Ohtani R."/>
            <person name="Kanamori-Sato M."/>
            <person name="Honoki R."/>
            <person name="Miyazaki D."/>
            <person name="Mochizuki H."/>
            <person name="Umetsu J."/>
            <person name="Higashi K."/>
            <person name="Shibata D."/>
            <person name="Kamiya Y."/>
            <person name="Sato N."/>
            <person name="Nakamura Y."/>
            <person name="Tabata S."/>
            <person name="Ida S."/>
            <person name="Kurokawa K."/>
            <person name="Ohta H."/>
        </authorList>
    </citation>
    <scope>NUCLEOTIDE SEQUENCE [LARGE SCALE GENOMIC DNA]</scope>
    <source>
        <strain evidence="2 3">NIES-2285</strain>
    </source>
</reference>
<dbReference type="AlphaFoldDB" id="A0A0U9HQ98"/>
<protein>
    <submittedName>
        <fullName evidence="2">Uncharacterized protein</fullName>
    </submittedName>
</protein>
<dbReference type="EMBL" id="DF236998">
    <property type="protein sequence ID" value="GAQ80228.1"/>
    <property type="molecule type" value="Genomic_DNA"/>
</dbReference>
<organism evidence="2 3">
    <name type="scientific">Klebsormidium nitens</name>
    <name type="common">Green alga</name>
    <name type="synonym">Ulothrix nitens</name>
    <dbReference type="NCBI Taxonomy" id="105231"/>
    <lineage>
        <taxon>Eukaryota</taxon>
        <taxon>Viridiplantae</taxon>
        <taxon>Streptophyta</taxon>
        <taxon>Klebsormidiophyceae</taxon>
        <taxon>Klebsormidiales</taxon>
        <taxon>Klebsormidiaceae</taxon>
        <taxon>Klebsormidium</taxon>
    </lineage>
</organism>
<evidence type="ECO:0000256" key="1">
    <source>
        <dbReference type="SAM" id="MobiDB-lite"/>
    </source>
</evidence>
<feature type="compositionally biased region" description="Basic and acidic residues" evidence="1">
    <location>
        <begin position="170"/>
        <end position="198"/>
    </location>
</feature>